<evidence type="ECO:0000256" key="1">
    <source>
        <dbReference type="SAM" id="MobiDB-lite"/>
    </source>
</evidence>
<keyword evidence="3" id="KW-1185">Reference proteome</keyword>
<name>A0AAN7YKQ8_9EURO</name>
<evidence type="ECO:0000313" key="2">
    <source>
        <dbReference type="EMBL" id="KAK5090616.1"/>
    </source>
</evidence>
<dbReference type="EMBL" id="JAVRRJ010000001">
    <property type="protein sequence ID" value="KAK5090616.1"/>
    <property type="molecule type" value="Genomic_DNA"/>
</dbReference>
<dbReference type="Proteomes" id="UP001309876">
    <property type="component" value="Unassembled WGS sequence"/>
</dbReference>
<feature type="compositionally biased region" description="Polar residues" evidence="1">
    <location>
        <begin position="391"/>
        <end position="418"/>
    </location>
</feature>
<comment type="caution">
    <text evidence="2">The sequence shown here is derived from an EMBL/GenBank/DDBJ whole genome shotgun (WGS) entry which is preliminary data.</text>
</comment>
<feature type="region of interest" description="Disordered" evidence="1">
    <location>
        <begin position="588"/>
        <end position="614"/>
    </location>
</feature>
<gene>
    <name evidence="2" type="ORF">LTR05_000791</name>
</gene>
<sequence length="635" mass="71313">MKKGGNGHEIFSRINTASQPQLEQEYRMYFTEIRNAVEDIERGTTASIINMPAQSRASTRSTLAGDVSVAAALTGINSGSDDTEIRIRPQLQQFTYKESTHFQRDETSISSVQAPPDTRYEAQLLPIPPVYRIDIAFDGTPSRRHPLLLFRAAPFELILNSREQIKGKRAIQVPAFGSKDFMDRVVPHMQGDKTYSSPFISFRESPKATLQKLEKRRAADIDEKIFFAVFAFNDVQQHAERVYGPNSGPYLISGIELPYLPGGYTGTTEWLIYRTVECEPIVLLDSAQAILLAQALDRLKRSNDTSALITVSNCLSDTPAKWKCALAYLILKYYWKKSSLPKVNTKRYHLLMQLIHSGTETDLKMFDSCHSDTQVIQVESTDEDCVLVDSHQPSSASQVSPVTKLNELNSIPSKTSPQHPGRKRRSSPLWSPDTHSESDQDMPIVLEHSPKRRRTSIANVVANVETYVEDDEDYNFTEGLDSLARKKIKEWSLQPGHQDETILPSTEASQPNSDFLAELYQEAYRKASDTISIPASLHVQAPINCHPENENRFSTKENAHSWTWVNSTRSLGSQGVSSGVKVFTMGHDDEEEEDLVPVKEEAQNGGEEEEDEDVIYVGSNGRDLINLQLRSLSVQ</sequence>
<proteinExistence type="predicted"/>
<organism evidence="2 3">
    <name type="scientific">Lithohypha guttulata</name>
    <dbReference type="NCBI Taxonomy" id="1690604"/>
    <lineage>
        <taxon>Eukaryota</taxon>
        <taxon>Fungi</taxon>
        <taxon>Dikarya</taxon>
        <taxon>Ascomycota</taxon>
        <taxon>Pezizomycotina</taxon>
        <taxon>Eurotiomycetes</taxon>
        <taxon>Chaetothyriomycetidae</taxon>
        <taxon>Chaetothyriales</taxon>
        <taxon>Trichomeriaceae</taxon>
        <taxon>Lithohypha</taxon>
    </lineage>
</organism>
<protein>
    <submittedName>
        <fullName evidence="2">Uncharacterized protein</fullName>
    </submittedName>
</protein>
<dbReference type="AlphaFoldDB" id="A0AAN7YKQ8"/>
<accession>A0AAN7YKQ8</accession>
<reference evidence="2 3" key="1">
    <citation type="submission" date="2023-08" db="EMBL/GenBank/DDBJ databases">
        <title>Black Yeasts Isolated from many extreme environments.</title>
        <authorList>
            <person name="Coleine C."/>
            <person name="Stajich J.E."/>
            <person name="Selbmann L."/>
        </authorList>
    </citation>
    <scope>NUCLEOTIDE SEQUENCE [LARGE SCALE GENOMIC DNA]</scope>
    <source>
        <strain evidence="2 3">CCFEE 5910</strain>
    </source>
</reference>
<evidence type="ECO:0000313" key="3">
    <source>
        <dbReference type="Proteomes" id="UP001309876"/>
    </source>
</evidence>
<feature type="region of interest" description="Disordered" evidence="1">
    <location>
        <begin position="389"/>
        <end position="450"/>
    </location>
</feature>